<dbReference type="InterPro" id="IPR013918">
    <property type="entry name" value="Nucleotide_exch_fac_Fes1"/>
</dbReference>
<evidence type="ECO:0000256" key="1">
    <source>
        <dbReference type="ARBA" id="ARBA00022737"/>
    </source>
</evidence>
<gene>
    <name evidence="5" type="ORF">CHIRRI_LOCUS90</name>
</gene>
<dbReference type="OrthoDB" id="10250458at2759"/>
<evidence type="ECO:0000256" key="3">
    <source>
        <dbReference type="SAM" id="MobiDB-lite"/>
    </source>
</evidence>
<dbReference type="InterPro" id="IPR016024">
    <property type="entry name" value="ARM-type_fold"/>
</dbReference>
<dbReference type="PANTHER" id="PTHR19316:SF18">
    <property type="entry name" value="HSP70-BINDING PROTEIN 1"/>
    <property type="match status" value="1"/>
</dbReference>
<name>A0A9N9RI22_9DIPT</name>
<dbReference type="PANTHER" id="PTHR19316">
    <property type="entry name" value="PROTEIN FOLDING REGULATOR"/>
    <property type="match status" value="1"/>
</dbReference>
<dbReference type="GO" id="GO:0000774">
    <property type="term" value="F:adenyl-nucleotide exchange factor activity"/>
    <property type="evidence" value="ECO:0007669"/>
    <property type="project" value="TreeGrafter"/>
</dbReference>
<dbReference type="EMBL" id="OU895877">
    <property type="protein sequence ID" value="CAG9797089.1"/>
    <property type="molecule type" value="Genomic_DNA"/>
</dbReference>
<dbReference type="Proteomes" id="UP001153620">
    <property type="component" value="Chromosome 1"/>
</dbReference>
<keyword evidence="1" id="KW-0677">Repeat</keyword>
<dbReference type="SUPFAM" id="SSF48371">
    <property type="entry name" value="ARM repeat"/>
    <property type="match status" value="1"/>
</dbReference>
<feature type="coiled-coil region" evidence="2">
    <location>
        <begin position="263"/>
        <end position="290"/>
    </location>
</feature>
<keyword evidence="2" id="KW-0175">Coiled coil</keyword>
<feature type="domain" description="Nucleotide exchange factor Fes1" evidence="4">
    <location>
        <begin position="19"/>
        <end position="103"/>
    </location>
</feature>
<organism evidence="5 6">
    <name type="scientific">Chironomus riparius</name>
    <dbReference type="NCBI Taxonomy" id="315576"/>
    <lineage>
        <taxon>Eukaryota</taxon>
        <taxon>Metazoa</taxon>
        <taxon>Ecdysozoa</taxon>
        <taxon>Arthropoda</taxon>
        <taxon>Hexapoda</taxon>
        <taxon>Insecta</taxon>
        <taxon>Pterygota</taxon>
        <taxon>Neoptera</taxon>
        <taxon>Endopterygota</taxon>
        <taxon>Diptera</taxon>
        <taxon>Nematocera</taxon>
        <taxon>Chironomoidea</taxon>
        <taxon>Chironomidae</taxon>
        <taxon>Chironominae</taxon>
        <taxon>Chironomus</taxon>
    </lineage>
</organism>
<protein>
    <recommendedName>
        <fullName evidence="4">Nucleotide exchange factor Fes1 domain-containing protein</fullName>
    </recommendedName>
</protein>
<dbReference type="Gene3D" id="1.25.10.10">
    <property type="entry name" value="Leucine-rich Repeat Variant"/>
    <property type="match status" value="1"/>
</dbReference>
<dbReference type="GO" id="GO:0005783">
    <property type="term" value="C:endoplasmic reticulum"/>
    <property type="evidence" value="ECO:0007669"/>
    <property type="project" value="TreeGrafter"/>
</dbReference>
<keyword evidence="6" id="KW-1185">Reference proteome</keyword>
<dbReference type="InterPro" id="IPR050693">
    <property type="entry name" value="Hsp70_NEF-Inhibitors"/>
</dbReference>
<sequence>MSGNNGSDRPEQPRQPHNLQGLLKFAMEATKNEDPTVPSEFHQMDPERRRFLEEALKSMTVDVVEELNKAMKTLIGGNASEDDQVHALEVVTNFVADIDTANDFFKIGGFCIIFPCLNSSYSVVRSETALLIGELAQNNPFCQQHLLDHQVLPKLIELLSDEPEVAVNSFHAISCIVRSYEPGLASFIEIGGLECILGLIQCQDQEKLIIKSMFLISSFSKDFPPVRDELVKLDAIKRIADTLEPKSEYDTRLEQILSALDALIETNEAIERCRNNKINLKEKLERVISLGEGKEDCREQIEYSKRLIAKLFK</sequence>
<evidence type="ECO:0000256" key="2">
    <source>
        <dbReference type="SAM" id="Coils"/>
    </source>
</evidence>
<feature type="region of interest" description="Disordered" evidence="3">
    <location>
        <begin position="1"/>
        <end position="45"/>
    </location>
</feature>
<dbReference type="InterPro" id="IPR011989">
    <property type="entry name" value="ARM-like"/>
</dbReference>
<accession>A0A9N9RI22</accession>
<evidence type="ECO:0000313" key="6">
    <source>
        <dbReference type="Proteomes" id="UP001153620"/>
    </source>
</evidence>
<evidence type="ECO:0000313" key="5">
    <source>
        <dbReference type="EMBL" id="CAG9797089.1"/>
    </source>
</evidence>
<dbReference type="Pfam" id="PF08609">
    <property type="entry name" value="Fes1"/>
    <property type="match status" value="1"/>
</dbReference>
<proteinExistence type="predicted"/>
<reference evidence="5" key="2">
    <citation type="submission" date="2022-10" db="EMBL/GenBank/DDBJ databases">
        <authorList>
            <consortium name="ENA_rothamsted_submissions"/>
            <consortium name="culmorum"/>
            <person name="King R."/>
        </authorList>
    </citation>
    <scope>NUCLEOTIDE SEQUENCE</scope>
</reference>
<reference evidence="5" key="1">
    <citation type="submission" date="2022-01" db="EMBL/GenBank/DDBJ databases">
        <authorList>
            <person name="King R."/>
        </authorList>
    </citation>
    <scope>NUCLEOTIDE SEQUENCE</scope>
</reference>
<evidence type="ECO:0000259" key="4">
    <source>
        <dbReference type="Pfam" id="PF08609"/>
    </source>
</evidence>
<dbReference type="AlphaFoldDB" id="A0A9N9RI22"/>